<dbReference type="Proteomes" id="UP000192223">
    <property type="component" value="Unplaced"/>
</dbReference>
<feature type="region of interest" description="Disordered" evidence="10">
    <location>
        <begin position="1"/>
        <end position="25"/>
    </location>
</feature>
<dbReference type="OrthoDB" id="8947034at2759"/>
<dbReference type="InParanoid" id="A0A7F5RK44"/>
<keyword evidence="14" id="KW-1185">Reference proteome</keyword>
<dbReference type="GO" id="GO:0008140">
    <property type="term" value="F:cAMP response element binding protein binding"/>
    <property type="evidence" value="ECO:0007669"/>
    <property type="project" value="InterPro"/>
</dbReference>
<gene>
    <name evidence="15" type="primary">LOC108737028</name>
</gene>
<dbReference type="GeneID" id="108737028"/>
<protein>
    <submittedName>
        <fullName evidence="15">CREB-regulated transcription coactivator 1</fullName>
    </submittedName>
</protein>
<organism evidence="14 15">
    <name type="scientific">Agrilus planipennis</name>
    <name type="common">Emerald ash borer</name>
    <name type="synonym">Agrilus marcopoli</name>
    <dbReference type="NCBI Taxonomy" id="224129"/>
    <lineage>
        <taxon>Eukaryota</taxon>
        <taxon>Metazoa</taxon>
        <taxon>Ecdysozoa</taxon>
        <taxon>Arthropoda</taxon>
        <taxon>Hexapoda</taxon>
        <taxon>Insecta</taxon>
        <taxon>Pterygota</taxon>
        <taxon>Neoptera</taxon>
        <taxon>Endopterygota</taxon>
        <taxon>Coleoptera</taxon>
        <taxon>Polyphaga</taxon>
        <taxon>Elateriformia</taxon>
        <taxon>Buprestoidea</taxon>
        <taxon>Buprestidae</taxon>
        <taxon>Agrilinae</taxon>
        <taxon>Agrilus</taxon>
    </lineage>
</organism>
<keyword evidence="4" id="KW-0963">Cytoplasm</keyword>
<evidence type="ECO:0000259" key="13">
    <source>
        <dbReference type="Pfam" id="PF12886"/>
    </source>
</evidence>
<feature type="region of interest" description="Disordered" evidence="10">
    <location>
        <begin position="60"/>
        <end position="161"/>
    </location>
</feature>
<evidence type="ECO:0000256" key="8">
    <source>
        <dbReference type="ARBA" id="ARBA00023163"/>
    </source>
</evidence>
<dbReference type="Pfam" id="PF12885">
    <property type="entry name" value="TORC_M"/>
    <property type="match status" value="1"/>
</dbReference>
<dbReference type="Pfam" id="PF12886">
    <property type="entry name" value="TORC_C"/>
    <property type="match status" value="1"/>
</dbReference>
<comment type="subcellular location">
    <subcellularLocation>
        <location evidence="2">Cytoplasm</location>
    </subcellularLocation>
    <subcellularLocation>
        <location evidence="1">Nucleus</location>
    </subcellularLocation>
</comment>
<dbReference type="PANTHER" id="PTHR13589:SF15">
    <property type="entry name" value="CREB-REGULATED TRANSCRIPTION COACTIVATOR, ISOFORM B"/>
    <property type="match status" value="1"/>
</dbReference>
<evidence type="ECO:0000256" key="1">
    <source>
        <dbReference type="ARBA" id="ARBA00004123"/>
    </source>
</evidence>
<evidence type="ECO:0000313" key="14">
    <source>
        <dbReference type="Proteomes" id="UP000192223"/>
    </source>
</evidence>
<reference evidence="15" key="1">
    <citation type="submission" date="2025-08" db="UniProtKB">
        <authorList>
            <consortium name="RefSeq"/>
        </authorList>
    </citation>
    <scope>IDENTIFICATION</scope>
    <source>
        <tissue evidence="15">Entire body</tissue>
    </source>
</reference>
<dbReference type="FunCoup" id="A0A7F5RK44">
    <property type="interactions" value="265"/>
</dbReference>
<keyword evidence="8" id="KW-0804">Transcription</keyword>
<feature type="compositionally biased region" description="Basic and acidic residues" evidence="10">
    <location>
        <begin position="82"/>
        <end position="104"/>
    </location>
</feature>
<feature type="region of interest" description="Disordered" evidence="10">
    <location>
        <begin position="310"/>
        <end position="370"/>
    </location>
</feature>
<dbReference type="GO" id="GO:0005634">
    <property type="term" value="C:nucleus"/>
    <property type="evidence" value="ECO:0007669"/>
    <property type="project" value="UniProtKB-SubCell"/>
</dbReference>
<dbReference type="Pfam" id="PF12884">
    <property type="entry name" value="TORC_N"/>
    <property type="match status" value="1"/>
</dbReference>
<name>A0A7F5RK44_AGRPL</name>
<evidence type="ECO:0000256" key="3">
    <source>
        <dbReference type="ARBA" id="ARBA00007167"/>
    </source>
</evidence>
<feature type="domain" description="Transducer of regulated CREB activity middle" evidence="12">
    <location>
        <begin position="179"/>
        <end position="254"/>
    </location>
</feature>
<evidence type="ECO:0000256" key="10">
    <source>
        <dbReference type="SAM" id="MobiDB-lite"/>
    </source>
</evidence>
<dbReference type="GO" id="GO:0045944">
    <property type="term" value="P:positive regulation of transcription by RNA polymerase II"/>
    <property type="evidence" value="ECO:0007669"/>
    <property type="project" value="TreeGrafter"/>
</dbReference>
<feature type="domain" description="Transducer of regulated CREB activity N-terminal" evidence="11">
    <location>
        <begin position="3"/>
        <end position="66"/>
    </location>
</feature>
<evidence type="ECO:0000256" key="5">
    <source>
        <dbReference type="ARBA" id="ARBA00022553"/>
    </source>
</evidence>
<keyword evidence="5" id="KW-0597">Phosphoprotein</keyword>
<feature type="domain" description="Transducer of regulated CREB activity C-terminal" evidence="13">
    <location>
        <begin position="588"/>
        <end position="658"/>
    </location>
</feature>
<dbReference type="GO" id="GO:0051289">
    <property type="term" value="P:protein homotetramerization"/>
    <property type="evidence" value="ECO:0007669"/>
    <property type="project" value="InterPro"/>
</dbReference>
<proteinExistence type="inferred from homology"/>
<comment type="similarity">
    <text evidence="3">Belongs to the TORC family.</text>
</comment>
<feature type="region of interest" description="Disordered" evidence="10">
    <location>
        <begin position="225"/>
        <end position="261"/>
    </location>
</feature>
<feature type="compositionally biased region" description="Polar residues" evidence="10">
    <location>
        <begin position="319"/>
        <end position="331"/>
    </location>
</feature>
<dbReference type="AlphaFoldDB" id="A0A7F5RK44"/>
<dbReference type="InterPro" id="IPR024785">
    <property type="entry name" value="TORC_C"/>
</dbReference>
<feature type="compositionally biased region" description="Polar residues" evidence="10">
    <location>
        <begin position="145"/>
        <end position="161"/>
    </location>
</feature>
<evidence type="ECO:0000256" key="9">
    <source>
        <dbReference type="ARBA" id="ARBA00023242"/>
    </source>
</evidence>
<keyword evidence="7" id="KW-0010">Activator</keyword>
<dbReference type="InterPro" id="IPR024783">
    <property type="entry name" value="TORC_N"/>
</dbReference>
<dbReference type="InterPro" id="IPR024786">
    <property type="entry name" value="TORC"/>
</dbReference>
<evidence type="ECO:0000259" key="12">
    <source>
        <dbReference type="Pfam" id="PF12885"/>
    </source>
</evidence>
<evidence type="ECO:0000256" key="6">
    <source>
        <dbReference type="ARBA" id="ARBA00023015"/>
    </source>
</evidence>
<sequence>MANPRKFSEKIALHTHRQAEETARFEQIMKEVSDATARVQPERNAKYVLGVNSNENLGSFQGGSLPNVSAGGPTIKTSHNADMPKVKQEDIPHNNQRRLRESRARSQGGPIRRPQDRKHDTSPYSTSPSPFLSPPPDTSWRRTNSDSALHQSAMQGTGISDRNDNFNSRWILQTLNGPQTTYSRPRSSCEIPRVPGINVYPSAHDPGSLQIPIGSNTGSLPDLTNVHFPSPIHTPLDEDQEHGTSPYSSSPSKLSPTSVLTASRPHDRLQYSSPFINRHQTLEKKFGDVIDSSVNFASISNLDGMYREQEQQYKHRSVPSHSQSPTLQQTVSYRSPRPSPQPSPGLTGRISEPCSPNGAPSPLSPETPVTMNDFSLLNQQQLQQHFEQFSMADLPLSPVNNLPYLDNTKNIHMTQMPSHNVPEISAPRSSELSADTGYYSTSPSQLVYSTAVPTTMHTAPNTPTSIPDIILTGMFAEFLFLIKYLRIYTVYYYFTVTIVCMRLVNTHIKIEKADLPLSPVNNLPYLDNTKNIHMTQMPSHNVPEISAPRSSELSADTGYYSTSPSQLVYSTAVPTTMHTAPNTPTSIPDIILTDFSSGDDLTRQNLAFAKQIEAELLSDESLREGLGPLDLDGLQMLSDPSINLISDSVEDHFRLDRL</sequence>
<dbReference type="PANTHER" id="PTHR13589">
    <property type="entry name" value="CREB-REGULATED TRANSCRIPTION COACTIVATOR"/>
    <property type="match status" value="1"/>
</dbReference>
<dbReference type="RefSeq" id="XP_025836326.1">
    <property type="nucleotide sequence ID" value="XM_025980541.1"/>
</dbReference>
<accession>A0A7F5RK44</accession>
<feature type="compositionally biased region" description="Low complexity" evidence="10">
    <location>
        <begin position="245"/>
        <end position="258"/>
    </location>
</feature>
<dbReference type="InterPro" id="IPR024784">
    <property type="entry name" value="TORC_M"/>
</dbReference>
<evidence type="ECO:0000259" key="11">
    <source>
        <dbReference type="Pfam" id="PF12884"/>
    </source>
</evidence>
<evidence type="ECO:0000313" key="15">
    <source>
        <dbReference type="RefSeq" id="XP_025836326.1"/>
    </source>
</evidence>
<evidence type="ECO:0000256" key="7">
    <source>
        <dbReference type="ARBA" id="ARBA00023159"/>
    </source>
</evidence>
<keyword evidence="6" id="KW-0805">Transcription regulation</keyword>
<dbReference type="GO" id="GO:0005737">
    <property type="term" value="C:cytoplasm"/>
    <property type="evidence" value="ECO:0007669"/>
    <property type="project" value="UniProtKB-SubCell"/>
</dbReference>
<evidence type="ECO:0000256" key="4">
    <source>
        <dbReference type="ARBA" id="ARBA00022490"/>
    </source>
</evidence>
<keyword evidence="9" id="KW-0539">Nucleus</keyword>
<evidence type="ECO:0000256" key="2">
    <source>
        <dbReference type="ARBA" id="ARBA00004496"/>
    </source>
</evidence>
<dbReference type="KEGG" id="apln:108737028"/>